<feature type="non-terminal residue" evidence="2">
    <location>
        <position position="159"/>
    </location>
</feature>
<dbReference type="SUPFAM" id="SSF53448">
    <property type="entry name" value="Nucleotide-diphospho-sugar transferases"/>
    <property type="match status" value="1"/>
</dbReference>
<keyword evidence="2" id="KW-0328">Glycosyltransferase</keyword>
<comment type="caution">
    <text evidence="2">The sequence shown here is derived from an EMBL/GenBank/DDBJ whole genome shotgun (WGS) entry which is preliminary data.</text>
</comment>
<dbReference type="InterPro" id="IPR029044">
    <property type="entry name" value="Nucleotide-diphossugar_trans"/>
</dbReference>
<gene>
    <name evidence="2" type="ORF">H9873_06215</name>
</gene>
<evidence type="ECO:0000313" key="3">
    <source>
        <dbReference type="Proteomes" id="UP000824263"/>
    </source>
</evidence>
<dbReference type="InterPro" id="IPR001173">
    <property type="entry name" value="Glyco_trans_2-like"/>
</dbReference>
<protein>
    <submittedName>
        <fullName evidence="2">Glycosyltransferase</fullName>
        <ecNumber evidence="2">2.4.-.-</ecNumber>
    </submittedName>
</protein>
<feature type="domain" description="Glycosyltransferase 2-like" evidence="1">
    <location>
        <begin position="15"/>
        <end position="132"/>
    </location>
</feature>
<dbReference type="GO" id="GO:0016757">
    <property type="term" value="F:glycosyltransferase activity"/>
    <property type="evidence" value="ECO:0007669"/>
    <property type="project" value="UniProtKB-KW"/>
</dbReference>
<keyword evidence="2" id="KW-0808">Transferase</keyword>
<dbReference type="EC" id="2.4.-.-" evidence="2"/>
<evidence type="ECO:0000259" key="1">
    <source>
        <dbReference type="Pfam" id="PF00535"/>
    </source>
</evidence>
<dbReference type="EMBL" id="DXGF01000113">
    <property type="protein sequence ID" value="HIW83897.1"/>
    <property type="molecule type" value="Genomic_DNA"/>
</dbReference>
<evidence type="ECO:0000313" key="2">
    <source>
        <dbReference type="EMBL" id="HIW83897.1"/>
    </source>
</evidence>
<accession>A0A9D1RAB9</accession>
<dbReference type="Pfam" id="PF00535">
    <property type="entry name" value="Glycos_transf_2"/>
    <property type="match status" value="1"/>
</dbReference>
<dbReference type="Proteomes" id="UP000824263">
    <property type="component" value="Unassembled WGS sequence"/>
</dbReference>
<dbReference type="Gene3D" id="3.90.550.10">
    <property type="entry name" value="Spore Coat Polysaccharide Biosynthesis Protein SpsA, Chain A"/>
    <property type="match status" value="1"/>
</dbReference>
<reference evidence="2" key="2">
    <citation type="submission" date="2021-04" db="EMBL/GenBank/DDBJ databases">
        <authorList>
            <person name="Gilroy R."/>
        </authorList>
    </citation>
    <scope>NUCLEOTIDE SEQUENCE</scope>
    <source>
        <strain evidence="2">ChiSxjej1B13-11762</strain>
    </source>
</reference>
<organism evidence="2 3">
    <name type="scientific">Candidatus Dorea gallistercoris</name>
    <dbReference type="NCBI Taxonomy" id="2838542"/>
    <lineage>
        <taxon>Bacteria</taxon>
        <taxon>Bacillati</taxon>
        <taxon>Bacillota</taxon>
        <taxon>Clostridia</taxon>
        <taxon>Lachnospirales</taxon>
        <taxon>Lachnospiraceae</taxon>
        <taxon>Dorea</taxon>
    </lineage>
</organism>
<dbReference type="AlphaFoldDB" id="A0A9D1RAB9"/>
<sequence length="159" mass="17031">MELLSIVLLSEGNTDLLARTLESLRGLSDSSVEIIVTGQLEQTGVLELLVSEETLRGKLRYLALPAGEKPGVCLNAAARLAKGRYLTFLREGAALSPMVCGAAAETLDRAKGAVWCYSGAQVGGTEEMLPPINWPDYKKEGKLFSDLISERSVAFSSVV</sequence>
<name>A0A9D1RAB9_9FIRM</name>
<proteinExistence type="predicted"/>
<reference evidence="2" key="1">
    <citation type="journal article" date="2021" name="PeerJ">
        <title>Extensive microbial diversity within the chicken gut microbiome revealed by metagenomics and culture.</title>
        <authorList>
            <person name="Gilroy R."/>
            <person name="Ravi A."/>
            <person name="Getino M."/>
            <person name="Pursley I."/>
            <person name="Horton D.L."/>
            <person name="Alikhan N.F."/>
            <person name="Baker D."/>
            <person name="Gharbi K."/>
            <person name="Hall N."/>
            <person name="Watson M."/>
            <person name="Adriaenssens E.M."/>
            <person name="Foster-Nyarko E."/>
            <person name="Jarju S."/>
            <person name="Secka A."/>
            <person name="Antonio M."/>
            <person name="Oren A."/>
            <person name="Chaudhuri R.R."/>
            <person name="La Ragione R."/>
            <person name="Hildebrand F."/>
            <person name="Pallen M.J."/>
        </authorList>
    </citation>
    <scope>NUCLEOTIDE SEQUENCE</scope>
    <source>
        <strain evidence="2">ChiSxjej1B13-11762</strain>
    </source>
</reference>